<name>A0A1Y1I667_KLENI</name>
<dbReference type="InterPro" id="IPR007919">
    <property type="entry name" value="UPF0220"/>
</dbReference>
<reference evidence="7 8" key="1">
    <citation type="journal article" date="2014" name="Nat. Commun.">
        <title>Klebsormidium flaccidum genome reveals primary factors for plant terrestrial adaptation.</title>
        <authorList>
            <person name="Hori K."/>
            <person name="Maruyama F."/>
            <person name="Fujisawa T."/>
            <person name="Togashi T."/>
            <person name="Yamamoto N."/>
            <person name="Seo M."/>
            <person name="Sato S."/>
            <person name="Yamada T."/>
            <person name="Mori H."/>
            <person name="Tajima N."/>
            <person name="Moriyama T."/>
            <person name="Ikeuchi M."/>
            <person name="Watanabe M."/>
            <person name="Wada H."/>
            <person name="Kobayashi K."/>
            <person name="Saito M."/>
            <person name="Masuda T."/>
            <person name="Sasaki-Sekimoto Y."/>
            <person name="Mashiguchi K."/>
            <person name="Awai K."/>
            <person name="Shimojima M."/>
            <person name="Masuda S."/>
            <person name="Iwai M."/>
            <person name="Nobusawa T."/>
            <person name="Narise T."/>
            <person name="Kondo S."/>
            <person name="Saito H."/>
            <person name="Sato R."/>
            <person name="Murakawa M."/>
            <person name="Ihara Y."/>
            <person name="Oshima-Yamada Y."/>
            <person name="Ohtaka K."/>
            <person name="Satoh M."/>
            <person name="Sonobe K."/>
            <person name="Ishii M."/>
            <person name="Ohtani R."/>
            <person name="Kanamori-Sato M."/>
            <person name="Honoki R."/>
            <person name="Miyazaki D."/>
            <person name="Mochizuki H."/>
            <person name="Umetsu J."/>
            <person name="Higashi K."/>
            <person name="Shibata D."/>
            <person name="Kamiya Y."/>
            <person name="Sato N."/>
            <person name="Nakamura Y."/>
            <person name="Tabata S."/>
            <person name="Ida S."/>
            <person name="Kurokawa K."/>
            <person name="Ohta H."/>
        </authorList>
    </citation>
    <scope>NUCLEOTIDE SEQUENCE [LARGE SCALE GENOMIC DNA]</scope>
    <source>
        <strain evidence="7 8">NIES-2285</strain>
    </source>
</reference>
<dbReference type="Proteomes" id="UP000054558">
    <property type="component" value="Unassembled WGS sequence"/>
</dbReference>
<accession>A0A1Y1I667</accession>
<feature type="transmembrane region" description="Helical" evidence="6">
    <location>
        <begin position="12"/>
        <end position="28"/>
    </location>
</feature>
<dbReference type="GO" id="GO:0032511">
    <property type="term" value="P:late endosome to vacuole transport via multivesicular body sorting pathway"/>
    <property type="evidence" value="ECO:0000318"/>
    <property type="project" value="GO_Central"/>
</dbReference>
<organism evidence="7 8">
    <name type="scientific">Klebsormidium nitens</name>
    <name type="common">Green alga</name>
    <name type="synonym">Ulothrix nitens</name>
    <dbReference type="NCBI Taxonomy" id="105231"/>
    <lineage>
        <taxon>Eukaryota</taxon>
        <taxon>Viridiplantae</taxon>
        <taxon>Streptophyta</taxon>
        <taxon>Klebsormidiophyceae</taxon>
        <taxon>Klebsormidiales</taxon>
        <taxon>Klebsormidiaceae</taxon>
        <taxon>Klebsormidium</taxon>
    </lineage>
</organism>
<evidence type="ECO:0000256" key="5">
    <source>
        <dbReference type="ARBA" id="ARBA00023136"/>
    </source>
</evidence>
<dbReference type="STRING" id="105231.A0A1Y1I667"/>
<evidence type="ECO:0000256" key="6">
    <source>
        <dbReference type="SAM" id="Phobius"/>
    </source>
</evidence>
<evidence type="ECO:0000313" key="8">
    <source>
        <dbReference type="Proteomes" id="UP000054558"/>
    </source>
</evidence>
<comment type="subcellular location">
    <subcellularLocation>
        <location evidence="1">Membrane</location>
        <topology evidence="1">Multi-pass membrane protein</topology>
    </subcellularLocation>
</comment>
<evidence type="ECO:0008006" key="9">
    <source>
        <dbReference type="Google" id="ProtNLM"/>
    </source>
</evidence>
<feature type="transmembrane region" description="Helical" evidence="6">
    <location>
        <begin position="113"/>
        <end position="133"/>
    </location>
</feature>
<evidence type="ECO:0000256" key="3">
    <source>
        <dbReference type="ARBA" id="ARBA00022692"/>
    </source>
</evidence>
<evidence type="ECO:0000256" key="1">
    <source>
        <dbReference type="ARBA" id="ARBA00004141"/>
    </source>
</evidence>
<sequence length="141" mass="15533">MALLDEIWHKYGPGLAGAIFGAGWWFWVDAVAISKTKVEFVHYLPGIFATIAALMFNCVRREDLQEYDPYDDGAGCRSRVWLFLSYVLSFVSLAGSVGLLINDYANPAITSTWPGVAGVCQCTFILGSGLLYWMSRSSSDS</sequence>
<dbReference type="OMA" id="VHITFVD"/>
<dbReference type="OrthoDB" id="268928at2759"/>
<dbReference type="PANTHER" id="PTHR13180">
    <property type="entry name" value="SMALL MEMBRANE PROTEIN-RELATED"/>
    <property type="match status" value="1"/>
</dbReference>
<protein>
    <recommendedName>
        <fullName evidence="9">Transmembrane protein 50A</fullName>
    </recommendedName>
</protein>
<proteinExistence type="inferred from homology"/>
<feature type="transmembrane region" description="Helical" evidence="6">
    <location>
        <begin position="40"/>
        <end position="59"/>
    </location>
</feature>
<evidence type="ECO:0000313" key="7">
    <source>
        <dbReference type="EMBL" id="GAQ84641.1"/>
    </source>
</evidence>
<dbReference type="Pfam" id="PF05255">
    <property type="entry name" value="UPF0220"/>
    <property type="match status" value="1"/>
</dbReference>
<keyword evidence="8" id="KW-1185">Reference proteome</keyword>
<keyword evidence="3 6" id="KW-0812">Transmembrane</keyword>
<evidence type="ECO:0000256" key="2">
    <source>
        <dbReference type="ARBA" id="ARBA00005335"/>
    </source>
</evidence>
<dbReference type="EMBL" id="DF237147">
    <property type="protein sequence ID" value="GAQ84641.1"/>
    <property type="molecule type" value="Genomic_DNA"/>
</dbReference>
<dbReference type="GO" id="GO:0016020">
    <property type="term" value="C:membrane"/>
    <property type="evidence" value="ECO:0007669"/>
    <property type="project" value="UniProtKB-SubCell"/>
</dbReference>
<gene>
    <name evidence="7" type="ORF">KFL_001980240</name>
</gene>
<keyword evidence="4 6" id="KW-1133">Transmembrane helix</keyword>
<feature type="transmembrane region" description="Helical" evidence="6">
    <location>
        <begin position="80"/>
        <end position="101"/>
    </location>
</feature>
<evidence type="ECO:0000256" key="4">
    <source>
        <dbReference type="ARBA" id="ARBA00022989"/>
    </source>
</evidence>
<comment type="similarity">
    <text evidence="2">Belongs to the UPF0220 family.</text>
</comment>
<dbReference type="AlphaFoldDB" id="A0A1Y1I667"/>
<keyword evidence="5 6" id="KW-0472">Membrane</keyword>